<feature type="signal peptide" evidence="1">
    <location>
        <begin position="1"/>
        <end position="20"/>
    </location>
</feature>
<evidence type="ECO:0000259" key="2">
    <source>
        <dbReference type="Pfam" id="PF00135"/>
    </source>
</evidence>
<organism evidence="3 4">
    <name type="scientific">Athelia psychrophila</name>
    <dbReference type="NCBI Taxonomy" id="1759441"/>
    <lineage>
        <taxon>Eukaryota</taxon>
        <taxon>Fungi</taxon>
        <taxon>Dikarya</taxon>
        <taxon>Basidiomycota</taxon>
        <taxon>Agaricomycotina</taxon>
        <taxon>Agaricomycetes</taxon>
        <taxon>Agaricomycetidae</taxon>
        <taxon>Atheliales</taxon>
        <taxon>Atheliaceae</taxon>
        <taxon>Athelia</taxon>
    </lineage>
</organism>
<dbReference type="PROSITE" id="PS00941">
    <property type="entry name" value="CARBOXYLESTERASE_B_2"/>
    <property type="match status" value="1"/>
</dbReference>
<proteinExistence type="predicted"/>
<dbReference type="OrthoDB" id="408631at2759"/>
<name>A0A166PX11_9AGAM</name>
<dbReference type="Gene3D" id="3.40.50.1820">
    <property type="entry name" value="alpha/beta hydrolase"/>
    <property type="match status" value="1"/>
</dbReference>
<dbReference type="InterPro" id="IPR029058">
    <property type="entry name" value="AB_hydrolase_fold"/>
</dbReference>
<protein>
    <submittedName>
        <fullName evidence="3">Alpha/beta-hydrolase</fullName>
    </submittedName>
</protein>
<evidence type="ECO:0000313" key="3">
    <source>
        <dbReference type="EMBL" id="KZP26537.1"/>
    </source>
</evidence>
<sequence>MPRYSCLLATALAFQTFTHSLAVLAAISGNGFEPIVNLGYASYRGSTDAVSNITQFLGIRYAAPPTAGVSRFQSPKPPAKTGGVQNATSYPPQCFQALSFGTSSTSSFRKRQMEPTNTSEDCLFLDVVVPNYDTHTAKALPVIVWIHSGGYISGNVSMFGQTDLTVDSNNQVITVLIQYRLGAFGFLAGPVVQERGALNSGLLDQNFALQWVQKYVSLISFGGDPAQVTIWGESVGAGSVLQHIVAHGGHTEPPLFRAAITSSIFQPSQYVADGIVPSTLYNDITNLTGCFNVSDSFGCLVNVDAEILNDANIQINTQSFYGTYTFVPVVDGQFIIERPSVTLKSGTVNGEIVLSTTNTFEGRFFTLTSVTNTTEYTKQLFPLLSGPQAEEVASGYAAFTNVLPTPYDQAIAIMGESIFICPTYSLLRAFNGRSWKGEFAIPPGNHGDDIYYYFTSFGAMFNNTEFVDSFSQSFIDLVLSLNPNTKFETDNRTPHWDRWSINNSEMLFNKTDTNETDIKATITDAGLLKRCELWENVSAQTGH</sequence>
<accession>A0A166PX11</accession>
<dbReference type="SUPFAM" id="SSF53474">
    <property type="entry name" value="alpha/beta-Hydrolases"/>
    <property type="match status" value="1"/>
</dbReference>
<dbReference type="InterPro" id="IPR050309">
    <property type="entry name" value="Type-B_Carboxylest/Lipase"/>
</dbReference>
<keyword evidence="1" id="KW-0732">Signal</keyword>
<dbReference type="InterPro" id="IPR019819">
    <property type="entry name" value="Carboxylesterase_B_CS"/>
</dbReference>
<dbReference type="PANTHER" id="PTHR11559">
    <property type="entry name" value="CARBOXYLESTERASE"/>
    <property type="match status" value="1"/>
</dbReference>
<feature type="domain" description="Carboxylesterase type B" evidence="2">
    <location>
        <begin position="34"/>
        <end position="517"/>
    </location>
</feature>
<dbReference type="InterPro" id="IPR002018">
    <property type="entry name" value="CarbesteraseB"/>
</dbReference>
<reference evidence="3 4" key="1">
    <citation type="journal article" date="2016" name="Mol. Biol. Evol.">
        <title>Comparative Genomics of Early-Diverging Mushroom-Forming Fungi Provides Insights into the Origins of Lignocellulose Decay Capabilities.</title>
        <authorList>
            <person name="Nagy L.G."/>
            <person name="Riley R."/>
            <person name="Tritt A."/>
            <person name="Adam C."/>
            <person name="Daum C."/>
            <person name="Floudas D."/>
            <person name="Sun H."/>
            <person name="Yadav J.S."/>
            <person name="Pangilinan J."/>
            <person name="Larsson K.H."/>
            <person name="Matsuura K."/>
            <person name="Barry K."/>
            <person name="Labutti K."/>
            <person name="Kuo R."/>
            <person name="Ohm R.A."/>
            <person name="Bhattacharya S.S."/>
            <person name="Shirouzu T."/>
            <person name="Yoshinaga Y."/>
            <person name="Martin F.M."/>
            <person name="Grigoriev I.V."/>
            <person name="Hibbett D.S."/>
        </authorList>
    </citation>
    <scope>NUCLEOTIDE SEQUENCE [LARGE SCALE GENOMIC DNA]</scope>
    <source>
        <strain evidence="3 4">CBS 109695</strain>
    </source>
</reference>
<dbReference type="EMBL" id="KV417514">
    <property type="protein sequence ID" value="KZP26537.1"/>
    <property type="molecule type" value="Genomic_DNA"/>
</dbReference>
<dbReference type="STRING" id="436010.A0A166PX11"/>
<gene>
    <name evidence="3" type="ORF">FIBSPDRAFT_819569</name>
</gene>
<evidence type="ECO:0000256" key="1">
    <source>
        <dbReference type="SAM" id="SignalP"/>
    </source>
</evidence>
<dbReference type="AlphaFoldDB" id="A0A166PX11"/>
<evidence type="ECO:0000313" key="4">
    <source>
        <dbReference type="Proteomes" id="UP000076532"/>
    </source>
</evidence>
<feature type="chain" id="PRO_5007878476" evidence="1">
    <location>
        <begin position="21"/>
        <end position="543"/>
    </location>
</feature>
<dbReference type="ESTHER" id="9homo-a0a166px11">
    <property type="family name" value="Fungal_carboxylesterase_lipase"/>
</dbReference>
<keyword evidence="4" id="KW-1185">Reference proteome</keyword>
<dbReference type="Pfam" id="PF00135">
    <property type="entry name" value="COesterase"/>
    <property type="match status" value="1"/>
</dbReference>
<dbReference type="Proteomes" id="UP000076532">
    <property type="component" value="Unassembled WGS sequence"/>
</dbReference>